<dbReference type="PANTHER" id="PTHR33744">
    <property type="entry name" value="CARBOHYDRATE DIACID REGULATOR"/>
    <property type="match status" value="1"/>
</dbReference>
<dbReference type="InterPro" id="IPR042070">
    <property type="entry name" value="PucR_C-HTH_sf"/>
</dbReference>
<protein>
    <submittedName>
        <fullName evidence="2">PucR family transcriptional regulator</fullName>
    </submittedName>
</protein>
<keyword evidence="3" id="KW-1185">Reference proteome</keyword>
<comment type="caution">
    <text evidence="2">The sequence shown here is derived from an EMBL/GenBank/DDBJ whole genome shotgun (WGS) entry which is preliminary data.</text>
</comment>
<dbReference type="InterPro" id="IPR051448">
    <property type="entry name" value="CdaR-like_regulators"/>
</dbReference>
<evidence type="ECO:0000313" key="2">
    <source>
        <dbReference type="EMBL" id="MFF0545800.1"/>
    </source>
</evidence>
<dbReference type="Proteomes" id="UP001601444">
    <property type="component" value="Unassembled WGS sequence"/>
</dbReference>
<name>A0ABW6PTP4_9NOCA</name>
<dbReference type="Gene3D" id="1.10.10.2840">
    <property type="entry name" value="PucR C-terminal helix-turn-helix domain"/>
    <property type="match status" value="1"/>
</dbReference>
<dbReference type="EMBL" id="JBIAMX010000016">
    <property type="protein sequence ID" value="MFF0545800.1"/>
    <property type="molecule type" value="Genomic_DNA"/>
</dbReference>
<dbReference type="InterPro" id="IPR025736">
    <property type="entry name" value="PucR_C-HTH_dom"/>
</dbReference>
<evidence type="ECO:0000259" key="1">
    <source>
        <dbReference type="Pfam" id="PF13556"/>
    </source>
</evidence>
<organism evidence="2 3">
    <name type="scientific">Nocardia thailandica</name>
    <dbReference type="NCBI Taxonomy" id="257275"/>
    <lineage>
        <taxon>Bacteria</taxon>
        <taxon>Bacillati</taxon>
        <taxon>Actinomycetota</taxon>
        <taxon>Actinomycetes</taxon>
        <taxon>Mycobacteriales</taxon>
        <taxon>Nocardiaceae</taxon>
        <taxon>Nocardia</taxon>
    </lineage>
</organism>
<dbReference type="Pfam" id="PF13556">
    <property type="entry name" value="HTH_30"/>
    <property type="match status" value="1"/>
</dbReference>
<feature type="domain" description="PucR C-terminal helix-turn-helix" evidence="1">
    <location>
        <begin position="319"/>
        <end position="376"/>
    </location>
</feature>
<gene>
    <name evidence="2" type="ORF">ACFYTF_23460</name>
</gene>
<evidence type="ECO:0000313" key="3">
    <source>
        <dbReference type="Proteomes" id="UP001601444"/>
    </source>
</evidence>
<proteinExistence type="predicted"/>
<dbReference type="PANTHER" id="PTHR33744:SF1">
    <property type="entry name" value="DNA-BINDING TRANSCRIPTIONAL ACTIVATOR ADER"/>
    <property type="match status" value="1"/>
</dbReference>
<sequence>MSDRNGVALADRPARIGPGPARLARLVAGRLADEGARVRAGRPDRSLLEAIALACVTLIDGPRDDDTGGGAAGFGAHAAAWAREGLDVGTLIRLAGRGLRAAADLRGVDPGAVAALIGEVSAVIAENCSPSAGPDTGAAAARAAVARHLLAGTPPARVAALCGVVPAARYWVLAVGPPGAETGTGLDRRVRERRRLARMEAELAAVDEAPAFAVLAGGGGTVLLSRCEDDGDLPERVGRRLADAAGAPIACVIAAATVAAVAETACRGHELLAILREQGVSGGTHRFEDHLLDYQICRPGPARDRLAAVLAPLADHPELLGTLRCHLTGEMSRRRTARVLQLHINSVDYRLRRISALTGYDLTDSRDAWYLRAALVAAGRATAGDPVCCAGRPARSEDSR</sequence>
<reference evidence="2 3" key="1">
    <citation type="submission" date="2024-10" db="EMBL/GenBank/DDBJ databases">
        <title>The Natural Products Discovery Center: Release of the First 8490 Sequenced Strains for Exploring Actinobacteria Biosynthetic Diversity.</title>
        <authorList>
            <person name="Kalkreuter E."/>
            <person name="Kautsar S.A."/>
            <person name="Yang D."/>
            <person name="Bader C.D."/>
            <person name="Teijaro C.N."/>
            <person name="Fluegel L."/>
            <person name="Davis C.M."/>
            <person name="Simpson J.R."/>
            <person name="Lauterbach L."/>
            <person name="Steele A.D."/>
            <person name="Gui C."/>
            <person name="Meng S."/>
            <person name="Li G."/>
            <person name="Viehrig K."/>
            <person name="Ye F."/>
            <person name="Su P."/>
            <person name="Kiefer A.F."/>
            <person name="Nichols A."/>
            <person name="Cepeda A.J."/>
            <person name="Yan W."/>
            <person name="Fan B."/>
            <person name="Jiang Y."/>
            <person name="Adhikari A."/>
            <person name="Zheng C.-J."/>
            <person name="Schuster L."/>
            <person name="Cowan T.M."/>
            <person name="Smanski M.J."/>
            <person name="Chevrette M.G."/>
            <person name="De Carvalho L.P.S."/>
            <person name="Shen B."/>
        </authorList>
    </citation>
    <scope>NUCLEOTIDE SEQUENCE [LARGE SCALE GENOMIC DNA]</scope>
    <source>
        <strain evidence="2 3">NPDC004045</strain>
    </source>
</reference>
<dbReference type="RefSeq" id="WP_387702235.1">
    <property type="nucleotide sequence ID" value="NZ_JBIAMX010000016.1"/>
</dbReference>
<accession>A0ABW6PTP4</accession>